<dbReference type="SUPFAM" id="SSF50952">
    <property type="entry name" value="Soluble quinoprotein glucose dehydrogenase"/>
    <property type="match status" value="1"/>
</dbReference>
<dbReference type="InterPro" id="IPR051344">
    <property type="entry name" value="Vgb"/>
</dbReference>
<protein>
    <recommendedName>
        <fullName evidence="1">BIG2 domain-containing protein</fullName>
    </recommendedName>
</protein>
<dbReference type="Proteomes" id="UP000612456">
    <property type="component" value="Unassembled WGS sequence"/>
</dbReference>
<dbReference type="Gene3D" id="2.130.10.10">
    <property type="entry name" value="YVTN repeat-like/Quinoprotein amine dehydrogenase"/>
    <property type="match status" value="1"/>
</dbReference>
<reference evidence="2" key="1">
    <citation type="journal article" date="2014" name="Int. J. Syst. Evol. Microbiol.">
        <title>Complete genome sequence of Corynebacterium casei LMG S-19264T (=DSM 44701T), isolated from a smear-ripened cheese.</title>
        <authorList>
            <consortium name="US DOE Joint Genome Institute (JGI-PGF)"/>
            <person name="Walter F."/>
            <person name="Albersmeier A."/>
            <person name="Kalinowski J."/>
            <person name="Ruckert C."/>
        </authorList>
    </citation>
    <scope>NUCLEOTIDE SEQUENCE</scope>
    <source>
        <strain evidence="2">CGMCC 1.15178</strain>
    </source>
</reference>
<keyword evidence="3" id="KW-1185">Reference proteome</keyword>
<dbReference type="SUPFAM" id="SSF49373">
    <property type="entry name" value="Invasin/intimin cell-adhesion fragments"/>
    <property type="match status" value="1"/>
</dbReference>
<gene>
    <name evidence="2" type="ORF">GCM10010911_54090</name>
</gene>
<evidence type="ECO:0000259" key="1">
    <source>
        <dbReference type="SMART" id="SM00635"/>
    </source>
</evidence>
<name>A0A916ZCS8_9BACL</name>
<dbReference type="InterPro" id="IPR011041">
    <property type="entry name" value="Quinoprot_gluc/sorb_DH_b-prop"/>
</dbReference>
<reference evidence="2" key="2">
    <citation type="submission" date="2020-09" db="EMBL/GenBank/DDBJ databases">
        <authorList>
            <person name="Sun Q."/>
            <person name="Zhou Y."/>
        </authorList>
    </citation>
    <scope>NUCLEOTIDE SEQUENCE</scope>
    <source>
        <strain evidence="2">CGMCC 1.15178</strain>
    </source>
</reference>
<evidence type="ECO:0000313" key="2">
    <source>
        <dbReference type="EMBL" id="GGD88685.1"/>
    </source>
</evidence>
<dbReference type="PANTHER" id="PTHR40274">
    <property type="entry name" value="VIRGINIAMYCIN B LYASE"/>
    <property type="match status" value="1"/>
</dbReference>
<accession>A0A916ZCS8</accession>
<dbReference type="InterPro" id="IPR003343">
    <property type="entry name" value="Big_2"/>
</dbReference>
<dbReference type="Gene3D" id="2.60.40.1080">
    <property type="match status" value="1"/>
</dbReference>
<sequence length="1269" mass="136680">MAPANAQLRIDFPATPGVGTYMTVPMTAIGSAATAAGPVHYVVEKLSGPGDVFLSALDANGMPFSILNSGSYLAEGFPLAAGAVHSTEWTVKFSKIGDYLLSIRLVGAQGQPLSSWEKQLSVTPSVMNLGHQVFQDGIYRGAFGVENGRAVGYTIVTGKPDAKFVVLDVTTERVLKVFDLPEAEGAWGIKTASDGKVYIGTYTKATLFQYDPVTDRVEDMGSPQSTIPGALLYEMAEDKDGNLYYGTYPDSKLYKFDPVTKQTTDLGSMVADQPYSRSIAYDAEQNALFVGVGGSKASLIKYDLATGNKTEMLPDSIRNQYKLTYDMNLVGNKLFLKMDSNFGLIVLDKNTGLVVKDFGTLAIHSRGISEKSPYGDIVYLTFGGILKAYDLQTNTITDLTTAASKIDFKANTIGWGILQLDDPNYPGYTLVGFNGNTGGGFFKYNLQNKALRITNVPLPKVAIKLHTLGRATDGKIYSAGFLPGGMGIFNPVDGTSSNNAIGQVEGMTALGSKMYFGVYPGAKIYEYDTSQAWKLNTSVVNKFELKTNYQQDRPYAMLGVPELDKVLIGTVPDYAISGGALTLYDPAANTYEVHRNIVPDQSVVSLAYKDGKVYGGTSYAGGLGTEWPYADGKLFVFDIATKTIELVTVPIPGKGAVNQLIVGPDGNIWGFAQGTFFVFDPATKQVLREYTLDAFPESVGTWRDAELETSAADGRVYGTSAGDNFFRIDIVNGKPAITLLAKGATLLTQDNYGNFYFKKKEDEASLWRYTIEDRTIAANYLTLDKQETDLYMGDTLTVTATVYPTFATRKSFTWSTSNNSVAAVNASGLITPIALGTATITATTADGKFSSSVLVHVKERTQSTYELSIDTPIDAVTETVPTALPVLIKTQKSGKEPLTGAYYTLERTGGPGTVAFQYTDGEGVETTFVNQGDYGKPGLTLPVQALEEKNWRLTFSAAGSYSVAVKLKDALGSTLAEASRSFTVQAKPARSVYRFSSTVTSVTYNVYTSFPVTLDSSIVSLEGYKGAKIVIENLSASTGNLKFQLQDGATSYAFTNAAQIRPAGFNLSPQYRETMPWTIQADQPGAYKIHWKLLTADGQVIAQNDLLLVSTYPNAVPLLNPGFEQPQANDGTVPGWTAWSTTARNVMTAHAVTYSGERSLKFIDDNASATNAIQTVNASGIAGKTYQASFLMYNKEPSAGLQIYLQFYNNAGTRVGVAYVGANPLIEWTPVVISGVAPAGTTLVNLMAYSTSGARMTAYLDDATLSYKD</sequence>
<evidence type="ECO:0000313" key="3">
    <source>
        <dbReference type="Proteomes" id="UP000612456"/>
    </source>
</evidence>
<dbReference type="Gene3D" id="2.60.120.260">
    <property type="entry name" value="Galactose-binding domain-like"/>
    <property type="match status" value="1"/>
</dbReference>
<proteinExistence type="predicted"/>
<feature type="domain" description="BIG2" evidence="1">
    <location>
        <begin position="777"/>
        <end position="854"/>
    </location>
</feature>
<dbReference type="EMBL" id="BMHP01000004">
    <property type="protein sequence ID" value="GGD88685.1"/>
    <property type="molecule type" value="Genomic_DNA"/>
</dbReference>
<comment type="caution">
    <text evidence="2">The sequence shown here is derived from an EMBL/GenBank/DDBJ whole genome shotgun (WGS) entry which is preliminary data.</text>
</comment>
<dbReference type="AlphaFoldDB" id="A0A916ZCS8"/>
<dbReference type="SMART" id="SM00635">
    <property type="entry name" value="BID_2"/>
    <property type="match status" value="1"/>
</dbReference>
<dbReference type="SUPFAM" id="SSF101898">
    <property type="entry name" value="NHL repeat"/>
    <property type="match status" value="1"/>
</dbReference>
<dbReference type="InterPro" id="IPR008964">
    <property type="entry name" value="Invasin/intimin_cell_adhesion"/>
</dbReference>
<dbReference type="PANTHER" id="PTHR40274:SF3">
    <property type="entry name" value="VIRGINIAMYCIN B LYASE"/>
    <property type="match status" value="1"/>
</dbReference>
<dbReference type="Pfam" id="PF02368">
    <property type="entry name" value="Big_2"/>
    <property type="match status" value="1"/>
</dbReference>
<organism evidence="2 3">
    <name type="scientific">Paenibacillus nasutitermitis</name>
    <dbReference type="NCBI Taxonomy" id="1652958"/>
    <lineage>
        <taxon>Bacteria</taxon>
        <taxon>Bacillati</taxon>
        <taxon>Bacillota</taxon>
        <taxon>Bacilli</taxon>
        <taxon>Bacillales</taxon>
        <taxon>Paenibacillaceae</taxon>
        <taxon>Paenibacillus</taxon>
    </lineage>
</organism>
<dbReference type="InterPro" id="IPR015943">
    <property type="entry name" value="WD40/YVTN_repeat-like_dom_sf"/>
</dbReference>